<gene>
    <name evidence="1" type="ORF">YSA_00279</name>
</gene>
<evidence type="ECO:0000313" key="2">
    <source>
        <dbReference type="Proteomes" id="UP000005268"/>
    </source>
</evidence>
<sequence>MSIEFFSEGKKGPALGAVELYSSVVSKSTRKGNFK</sequence>
<dbReference type="HOGENOM" id="CLU_3366677_0_0_6"/>
<evidence type="ECO:0000313" key="1">
    <source>
        <dbReference type="EMBL" id="AFK66923.1"/>
    </source>
</evidence>
<reference evidence="1 2" key="1">
    <citation type="journal article" date="2012" name="J. Bacteriol.">
        <title>Complete Genome Sequence of the Naphthalene-Degrading Pseudomonas putida Strain ND6.</title>
        <authorList>
            <person name="Li S."/>
            <person name="Zhao H."/>
            <person name="Li Y."/>
            <person name="Niu S."/>
            <person name="Cai B."/>
        </authorList>
    </citation>
    <scope>NUCLEOTIDE SEQUENCE [LARGE SCALE GENOMIC DNA]</scope>
    <source>
        <strain evidence="1 2">ND6</strain>
    </source>
</reference>
<dbReference type="KEGG" id="ppi:YSA_00279"/>
<dbReference type="Proteomes" id="UP000005268">
    <property type="component" value="Chromosome"/>
</dbReference>
<dbReference type="EMBL" id="CP003588">
    <property type="protein sequence ID" value="AFK66923.1"/>
    <property type="molecule type" value="Genomic_DNA"/>
</dbReference>
<proteinExistence type="predicted"/>
<organism evidence="1 2">
    <name type="scientific">Pseudomonas putida ND6</name>
    <dbReference type="NCBI Taxonomy" id="231023"/>
    <lineage>
        <taxon>Bacteria</taxon>
        <taxon>Pseudomonadati</taxon>
        <taxon>Pseudomonadota</taxon>
        <taxon>Gammaproteobacteria</taxon>
        <taxon>Pseudomonadales</taxon>
        <taxon>Pseudomonadaceae</taxon>
        <taxon>Pseudomonas</taxon>
    </lineage>
</organism>
<protein>
    <submittedName>
        <fullName evidence="1">Uncharacterized protein</fullName>
    </submittedName>
</protein>
<name>I3UN52_PSEPU</name>
<dbReference type="AlphaFoldDB" id="I3UN52"/>
<accession>I3UN52</accession>